<dbReference type="KEGG" id="pns:A9D12_03675"/>
<dbReference type="AlphaFoldDB" id="A0A192D243"/>
<dbReference type="InterPro" id="IPR017946">
    <property type="entry name" value="PLC-like_Pdiesterase_TIM-brl"/>
</dbReference>
<dbReference type="OrthoDB" id="384721at2"/>
<evidence type="ECO:0000313" key="3">
    <source>
        <dbReference type="Proteomes" id="UP000078263"/>
    </source>
</evidence>
<dbReference type="PANTHER" id="PTHR46211:SF1">
    <property type="entry name" value="GLYCEROPHOSPHODIESTER PHOSPHODIESTERASE, CYTOPLASMIC"/>
    <property type="match status" value="1"/>
</dbReference>
<dbReference type="GO" id="GO:0006629">
    <property type="term" value="P:lipid metabolic process"/>
    <property type="evidence" value="ECO:0007669"/>
    <property type="project" value="InterPro"/>
</dbReference>
<evidence type="ECO:0000259" key="1">
    <source>
        <dbReference type="PROSITE" id="PS51704"/>
    </source>
</evidence>
<dbReference type="GO" id="GO:0008081">
    <property type="term" value="F:phosphoric diester hydrolase activity"/>
    <property type="evidence" value="ECO:0007669"/>
    <property type="project" value="InterPro"/>
</dbReference>
<reference evidence="2 3" key="1">
    <citation type="submission" date="2016-05" db="EMBL/GenBank/DDBJ databases">
        <title>Compelete Genome Sequence of Bacteriochlorophyll-Synthesizing Bacterium Porphyrobacter neustonensis DSM 9434.</title>
        <authorList>
            <person name="Shi X.-L."/>
            <person name="Wu Y.-H."/>
            <person name="Cheng H."/>
            <person name="Xu L."/>
            <person name="Zhang X.-Q."/>
            <person name="Wang C.-S."/>
            <person name="Xu X.-W."/>
        </authorList>
    </citation>
    <scope>NUCLEOTIDE SEQUENCE [LARGE SCALE GENOMIC DNA]</scope>
    <source>
        <strain evidence="2 3">DSM 9434</strain>
    </source>
</reference>
<dbReference type="Gene3D" id="3.20.20.190">
    <property type="entry name" value="Phosphatidylinositol (PI) phosphodiesterase"/>
    <property type="match status" value="1"/>
</dbReference>
<dbReference type="InterPro" id="IPR030395">
    <property type="entry name" value="GP_PDE_dom"/>
</dbReference>
<accession>A0A192D243</accession>
<dbReference type="PANTHER" id="PTHR46211">
    <property type="entry name" value="GLYCEROPHOSPHORYL DIESTER PHOSPHODIESTERASE"/>
    <property type="match status" value="1"/>
</dbReference>
<feature type="domain" description="GP-PDE" evidence="1">
    <location>
        <begin position="12"/>
        <end position="242"/>
    </location>
</feature>
<evidence type="ECO:0000313" key="2">
    <source>
        <dbReference type="EMBL" id="ANK12185.1"/>
    </source>
</evidence>
<dbReference type="RefSeq" id="WP_068349890.1">
    <property type="nucleotide sequence ID" value="NZ_CP016033.1"/>
</dbReference>
<protein>
    <submittedName>
        <fullName evidence="2">Glycerophosphodiester phosphodiesterase</fullName>
    </submittedName>
</protein>
<sequence>MTARGAPDWLTRWEYAHRGLHGPGVPENSLAAARGAIAAGMGIECDIQRSRDDHPMVFHDWELSRLTGEGGLTAQFPADAIEALRLLGTDQRPVGLSAFLAEVAGQVPLLIEIKSMPGYDVERSCAAVAWQLDSYEGAAAAMSFDPRVPEWFAHNAPNVPRGLVGTDTLENGFQGVWRNPEALAQAEADFLAIDVRDLARPEAAAWRAGGRPLLTWTVRSPETRALGLAHADALIAEGGGLA</sequence>
<dbReference type="Proteomes" id="UP000078263">
    <property type="component" value="Chromosome"/>
</dbReference>
<gene>
    <name evidence="2" type="ORF">A9D12_03675</name>
</gene>
<proteinExistence type="predicted"/>
<dbReference type="Pfam" id="PF03009">
    <property type="entry name" value="GDPD"/>
    <property type="match status" value="1"/>
</dbReference>
<dbReference type="PROSITE" id="PS51704">
    <property type="entry name" value="GP_PDE"/>
    <property type="match status" value="1"/>
</dbReference>
<keyword evidence="3" id="KW-1185">Reference proteome</keyword>
<dbReference type="STRING" id="1112.A9D12_03675"/>
<dbReference type="EMBL" id="CP016033">
    <property type="protein sequence ID" value="ANK12185.1"/>
    <property type="molecule type" value="Genomic_DNA"/>
</dbReference>
<name>A0A192D243_9SPHN</name>
<dbReference type="SUPFAM" id="SSF51695">
    <property type="entry name" value="PLC-like phosphodiesterases"/>
    <property type="match status" value="1"/>
</dbReference>
<organism evidence="2 3">
    <name type="scientific">Erythrobacter neustonensis</name>
    <dbReference type="NCBI Taxonomy" id="1112"/>
    <lineage>
        <taxon>Bacteria</taxon>
        <taxon>Pseudomonadati</taxon>
        <taxon>Pseudomonadota</taxon>
        <taxon>Alphaproteobacteria</taxon>
        <taxon>Sphingomonadales</taxon>
        <taxon>Erythrobacteraceae</taxon>
        <taxon>Erythrobacter/Porphyrobacter group</taxon>
        <taxon>Erythrobacter</taxon>
    </lineage>
</organism>